<sequence>MASRANPAVIVNACEASPYDVRDNCQLHERFCRDDVAPLKVNTKLALAGV</sequence>
<name>A0A8T6Z4Z0_9BURK</name>
<comment type="caution">
    <text evidence="1">The sequence shown here is derived from an EMBL/GenBank/DDBJ whole genome shotgun (WGS) entry which is preliminary data.</text>
</comment>
<keyword evidence="2" id="KW-1185">Reference proteome</keyword>
<reference evidence="1" key="2">
    <citation type="submission" date="2020-04" db="EMBL/GenBank/DDBJ databases">
        <authorList>
            <person name="Alexandrino P."/>
            <person name="Mendonca T."/>
            <person name="Guaman L."/>
            <person name="Cherix J."/>
            <person name="Lozano-Sakalauskas G."/>
            <person name="Fujita A."/>
            <person name="Filho E.R."/>
            <person name="Long P."/>
            <person name="Padilla G."/>
            <person name="Taciro M.K."/>
            <person name="Gomez J.G."/>
            <person name="Silva L.F."/>
            <person name="Torres M."/>
        </authorList>
    </citation>
    <scope>NUCLEOTIDE SEQUENCE</scope>
    <source>
        <strain evidence="1">LMG 19450</strain>
    </source>
</reference>
<protein>
    <submittedName>
        <fullName evidence="1">Uncharacterized protein</fullName>
    </submittedName>
</protein>
<dbReference type="RefSeq" id="WP_161790825.1">
    <property type="nucleotide sequence ID" value="NZ_CADFGF010000002.1"/>
</dbReference>
<accession>A0A8T6Z4Z0</accession>
<evidence type="ECO:0000313" key="1">
    <source>
        <dbReference type="EMBL" id="NLP60297.1"/>
    </source>
</evidence>
<dbReference type="AlphaFoldDB" id="A0A8T6Z4Z0"/>
<proteinExistence type="predicted"/>
<gene>
    <name evidence="1" type="ORF">NH14_003880</name>
</gene>
<reference evidence="1" key="1">
    <citation type="journal article" date="2015" name="Genome Announc.">
        <title>Draft Genome Sequence of the Polyhydroxyalkanoate-Producing Bacterium Burkholderia sacchari LMG 19450 Isolated from Brazilian Sugarcane Plantation Soil.</title>
        <authorList>
            <person name="Alexandrino P.M."/>
            <person name="Mendonca T.T."/>
            <person name="Guaman Bautista L.P."/>
            <person name="Cherix J."/>
            <person name="Lozano-Sakalauskas G.C."/>
            <person name="Fujita A."/>
            <person name="Ramos Filho E."/>
            <person name="Long P."/>
            <person name="Padilla G."/>
            <person name="Taciro M.K."/>
            <person name="Gomez J.G."/>
            <person name="Silva L.F."/>
        </authorList>
    </citation>
    <scope>NUCLEOTIDE SEQUENCE</scope>
    <source>
        <strain evidence="1">LMG 19450</strain>
    </source>
</reference>
<organism evidence="1 2">
    <name type="scientific">Paraburkholderia sacchari</name>
    <dbReference type="NCBI Taxonomy" id="159450"/>
    <lineage>
        <taxon>Bacteria</taxon>
        <taxon>Pseudomonadati</taxon>
        <taxon>Pseudomonadota</taxon>
        <taxon>Betaproteobacteria</taxon>
        <taxon>Burkholderiales</taxon>
        <taxon>Burkholderiaceae</taxon>
        <taxon>Paraburkholderia</taxon>
    </lineage>
</organism>
<dbReference type="Proteomes" id="UP000030460">
    <property type="component" value="Unassembled WGS sequence"/>
</dbReference>
<evidence type="ECO:0000313" key="2">
    <source>
        <dbReference type="Proteomes" id="UP000030460"/>
    </source>
</evidence>
<dbReference type="OrthoDB" id="9802030at2"/>
<dbReference type="EMBL" id="JTDB02000001">
    <property type="protein sequence ID" value="NLP60297.1"/>
    <property type="molecule type" value="Genomic_DNA"/>
</dbReference>